<organism evidence="2 3">
    <name type="scientific">Lactuca saligna</name>
    <name type="common">Willowleaf lettuce</name>
    <dbReference type="NCBI Taxonomy" id="75948"/>
    <lineage>
        <taxon>Eukaryota</taxon>
        <taxon>Viridiplantae</taxon>
        <taxon>Streptophyta</taxon>
        <taxon>Embryophyta</taxon>
        <taxon>Tracheophyta</taxon>
        <taxon>Spermatophyta</taxon>
        <taxon>Magnoliopsida</taxon>
        <taxon>eudicotyledons</taxon>
        <taxon>Gunneridae</taxon>
        <taxon>Pentapetalae</taxon>
        <taxon>asterids</taxon>
        <taxon>campanulids</taxon>
        <taxon>Asterales</taxon>
        <taxon>Asteraceae</taxon>
        <taxon>Cichorioideae</taxon>
        <taxon>Cichorieae</taxon>
        <taxon>Lactucinae</taxon>
        <taxon>Lactuca</taxon>
    </lineage>
</organism>
<feature type="region of interest" description="Disordered" evidence="1">
    <location>
        <begin position="1"/>
        <end position="34"/>
    </location>
</feature>
<dbReference type="AlphaFoldDB" id="A0AA36A5K9"/>
<sequence length="120" mass="12675">MTGANRSEPAVADGAGGFHSPPKTTASGNCLDFSPPIGRTSARIGLAILDFTGNNQRHSNGHSYSVSYDEHTTITSPPPFTSCDVPAIRQSSAFRQRESLVVIQSLGASTDREGKRGVGW</sequence>
<name>A0AA36A5K9_LACSI</name>
<reference evidence="2" key="1">
    <citation type="submission" date="2023-04" db="EMBL/GenBank/DDBJ databases">
        <authorList>
            <person name="Vijverberg K."/>
            <person name="Xiong W."/>
            <person name="Schranz E."/>
        </authorList>
    </citation>
    <scope>NUCLEOTIDE SEQUENCE</scope>
</reference>
<protein>
    <submittedName>
        <fullName evidence="2">Uncharacterized protein</fullName>
    </submittedName>
</protein>
<evidence type="ECO:0000256" key="1">
    <source>
        <dbReference type="SAM" id="MobiDB-lite"/>
    </source>
</evidence>
<proteinExistence type="predicted"/>
<dbReference type="EMBL" id="OX465085">
    <property type="protein sequence ID" value="CAI9303947.1"/>
    <property type="molecule type" value="Genomic_DNA"/>
</dbReference>
<evidence type="ECO:0000313" key="3">
    <source>
        <dbReference type="Proteomes" id="UP001177003"/>
    </source>
</evidence>
<dbReference type="Proteomes" id="UP001177003">
    <property type="component" value="Chromosome 9"/>
</dbReference>
<evidence type="ECO:0000313" key="2">
    <source>
        <dbReference type="EMBL" id="CAI9303947.1"/>
    </source>
</evidence>
<accession>A0AA36A5K9</accession>
<gene>
    <name evidence="2" type="ORF">LSALG_LOCUS42357</name>
</gene>
<keyword evidence="3" id="KW-1185">Reference proteome</keyword>
<feature type="region of interest" description="Disordered" evidence="1">
    <location>
        <begin position="62"/>
        <end position="81"/>
    </location>
</feature>